<evidence type="ECO:0000256" key="7">
    <source>
        <dbReference type="ARBA" id="ARBA00023224"/>
    </source>
</evidence>
<keyword evidence="6 9" id="KW-0472">Membrane</keyword>
<feature type="transmembrane region" description="Helical" evidence="9">
    <location>
        <begin position="25"/>
        <end position="45"/>
    </location>
</feature>
<reference evidence="11 12" key="1">
    <citation type="submission" date="2016-12" db="EMBL/GenBank/DDBJ databases">
        <authorList>
            <person name="Song W.-J."/>
            <person name="Kurnit D.M."/>
        </authorList>
    </citation>
    <scope>NUCLEOTIDE SEQUENCE [LARGE SCALE GENOMIC DNA]</scope>
    <source>
        <strain evidence="11 12">DSM 14810</strain>
    </source>
</reference>
<evidence type="ECO:0000256" key="3">
    <source>
        <dbReference type="ARBA" id="ARBA00022500"/>
    </source>
</evidence>
<comment type="subcellular location">
    <subcellularLocation>
        <location evidence="1">Cell membrane</location>
        <topology evidence="1">Multi-pass membrane protein</topology>
    </subcellularLocation>
</comment>
<keyword evidence="3" id="KW-0145">Chemotaxis</keyword>
<feature type="domain" description="Methyl-accepting transducer" evidence="10">
    <location>
        <begin position="392"/>
        <end position="649"/>
    </location>
</feature>
<evidence type="ECO:0000256" key="8">
    <source>
        <dbReference type="PROSITE-ProRule" id="PRU00284"/>
    </source>
</evidence>
<dbReference type="InterPro" id="IPR033479">
    <property type="entry name" value="dCache_1"/>
</dbReference>
<accession>A0A1M7SB10</accession>
<dbReference type="Pfam" id="PF00015">
    <property type="entry name" value="MCPsignal"/>
    <property type="match status" value="1"/>
</dbReference>
<organism evidence="11 12">
    <name type="scientific">Butyrivibrio hungatei DSM 14810</name>
    <dbReference type="NCBI Taxonomy" id="1121132"/>
    <lineage>
        <taxon>Bacteria</taxon>
        <taxon>Bacillati</taxon>
        <taxon>Bacillota</taxon>
        <taxon>Clostridia</taxon>
        <taxon>Lachnospirales</taxon>
        <taxon>Lachnospiraceae</taxon>
        <taxon>Butyrivibrio</taxon>
    </lineage>
</organism>
<dbReference type="GO" id="GO:0006935">
    <property type="term" value="P:chemotaxis"/>
    <property type="evidence" value="ECO:0007669"/>
    <property type="project" value="UniProtKB-KW"/>
</dbReference>
<keyword evidence="4 9" id="KW-0812">Transmembrane</keyword>
<dbReference type="InterPro" id="IPR004089">
    <property type="entry name" value="MCPsignal_dom"/>
</dbReference>
<dbReference type="Gene3D" id="1.10.287.950">
    <property type="entry name" value="Methyl-accepting chemotaxis protein"/>
    <property type="match status" value="1"/>
</dbReference>
<proteinExistence type="predicted"/>
<dbReference type="PROSITE" id="PS50111">
    <property type="entry name" value="CHEMOTAXIS_TRANSDUC_2"/>
    <property type="match status" value="1"/>
</dbReference>
<sequence>MAKKEKKVKASSGQISFKDSIKTKLIGIMILVAAVPLIIAVIISYNTSTSKAKNDALNNLNVTGKYVETKFAETVMENLIALETFATAPSTINYIQTYGSPEQPIPTEVMLAHMDAINEKINDDNKSTILSITSGDQLIRTDRKDPTNISDRAYFQQAISTGKPAVSNVVVSKAAGNRITIICVPIYGEDGSIIGTIQRSFDLNNLHKFLAENVSDAYIADYNGMMAAHAQFEISPEEEYDLSSYPFMTSTDTSGMFEQDYNGEKTYTTWFKEPTTGYFVAVSQKESDIMAEAIRSAMIVVIIGVVLVIVAVIISLIMAKSYTDPVKAVSDSLVALSDGRFVMVEKYDARKDEFGAISKATNSVIQKLDDIVTSIKRSASDVGNSSEELSDMANQISQTAEDVSNAVQEIASGATQQADEIQQASENVGKIGEAVGDVQNSTGSLSDLAGKMKEASEVSSKSLTSLQESSAEMTAKIDDIASTIQATKDAVNTISEKVEGITSIATQTNLLSLNASIEAARAGEAGKGFAVVAEEIGKLADDSKDMADDIRKEMEVLLEQSEAAVAAADEVKKGNSDQQIALGETLDAVNGMLTNISSTVGGVQQISEGADTCETSKNAVVDTMSALSAISEENAASSEETGASMQELSATVTTLAGSANNLKDIAEKLNKDMEFFKA</sequence>
<evidence type="ECO:0000256" key="5">
    <source>
        <dbReference type="ARBA" id="ARBA00022989"/>
    </source>
</evidence>
<name>A0A1M7SB10_9FIRM</name>
<evidence type="ECO:0000256" key="6">
    <source>
        <dbReference type="ARBA" id="ARBA00023136"/>
    </source>
</evidence>
<dbReference type="AlphaFoldDB" id="A0A1M7SB10"/>
<dbReference type="RefSeq" id="WP_072702169.1">
    <property type="nucleotide sequence ID" value="NZ_FRDH01000005.1"/>
</dbReference>
<keyword evidence="2" id="KW-1003">Cell membrane</keyword>
<evidence type="ECO:0000259" key="10">
    <source>
        <dbReference type="PROSITE" id="PS50111"/>
    </source>
</evidence>
<feature type="transmembrane region" description="Helical" evidence="9">
    <location>
        <begin position="297"/>
        <end position="319"/>
    </location>
</feature>
<evidence type="ECO:0000313" key="12">
    <source>
        <dbReference type="Proteomes" id="UP000184097"/>
    </source>
</evidence>
<dbReference type="SMART" id="SM00283">
    <property type="entry name" value="MA"/>
    <property type="match status" value="1"/>
</dbReference>
<dbReference type="PANTHER" id="PTHR32089">
    <property type="entry name" value="METHYL-ACCEPTING CHEMOTAXIS PROTEIN MCPB"/>
    <property type="match status" value="1"/>
</dbReference>
<evidence type="ECO:0000256" key="2">
    <source>
        <dbReference type="ARBA" id="ARBA00022475"/>
    </source>
</evidence>
<dbReference type="GO" id="GO:0007165">
    <property type="term" value="P:signal transduction"/>
    <property type="evidence" value="ECO:0007669"/>
    <property type="project" value="UniProtKB-KW"/>
</dbReference>
<dbReference type="SUPFAM" id="SSF58104">
    <property type="entry name" value="Methyl-accepting chemotaxis protein (MCP) signaling domain"/>
    <property type="match status" value="1"/>
</dbReference>
<dbReference type="GO" id="GO:0005886">
    <property type="term" value="C:plasma membrane"/>
    <property type="evidence" value="ECO:0007669"/>
    <property type="project" value="UniProtKB-SubCell"/>
</dbReference>
<dbReference type="EMBL" id="FRDH01000005">
    <property type="protein sequence ID" value="SHN55574.1"/>
    <property type="molecule type" value="Genomic_DNA"/>
</dbReference>
<evidence type="ECO:0000256" key="1">
    <source>
        <dbReference type="ARBA" id="ARBA00004651"/>
    </source>
</evidence>
<evidence type="ECO:0000256" key="4">
    <source>
        <dbReference type="ARBA" id="ARBA00022692"/>
    </source>
</evidence>
<dbReference type="Pfam" id="PF02743">
    <property type="entry name" value="dCache_1"/>
    <property type="match status" value="1"/>
</dbReference>
<dbReference type="SUPFAM" id="SSF103190">
    <property type="entry name" value="Sensory domain-like"/>
    <property type="match status" value="1"/>
</dbReference>
<evidence type="ECO:0000256" key="9">
    <source>
        <dbReference type="SAM" id="Phobius"/>
    </source>
</evidence>
<keyword evidence="7 8" id="KW-0807">Transducer</keyword>
<dbReference type="Proteomes" id="UP000184097">
    <property type="component" value="Unassembled WGS sequence"/>
</dbReference>
<keyword evidence="5 9" id="KW-1133">Transmembrane helix</keyword>
<dbReference type="Gene3D" id="6.10.340.10">
    <property type="match status" value="1"/>
</dbReference>
<protein>
    <submittedName>
        <fullName evidence="11">Methyl-accepting chemotaxis protein</fullName>
    </submittedName>
</protein>
<dbReference type="Gene3D" id="3.30.450.20">
    <property type="entry name" value="PAS domain"/>
    <property type="match status" value="1"/>
</dbReference>
<gene>
    <name evidence="11" type="ORF">SAMN02745247_01395</name>
</gene>
<dbReference type="InterPro" id="IPR029151">
    <property type="entry name" value="Sensor-like_sf"/>
</dbReference>
<dbReference type="PANTHER" id="PTHR32089:SF112">
    <property type="entry name" value="LYSOZYME-LIKE PROTEIN-RELATED"/>
    <property type="match status" value="1"/>
</dbReference>
<dbReference type="CDD" id="cd12914">
    <property type="entry name" value="PDC1_DGC_like"/>
    <property type="match status" value="1"/>
</dbReference>
<evidence type="ECO:0000313" key="11">
    <source>
        <dbReference type="EMBL" id="SHN55574.1"/>
    </source>
</evidence>